<dbReference type="AlphaFoldDB" id="A0A176S5D9"/>
<dbReference type="Proteomes" id="UP000076962">
    <property type="component" value="Unassembled WGS sequence"/>
</dbReference>
<proteinExistence type="predicted"/>
<comment type="caution">
    <text evidence="1">The sequence shown here is derived from an EMBL/GenBank/DDBJ whole genome shotgun (WGS) entry which is preliminary data.</text>
</comment>
<reference evidence="1 2" key="1">
    <citation type="submission" date="2016-05" db="EMBL/GenBank/DDBJ databases">
        <title>Single-cell genome of chain-forming Candidatus Thiomargarita nelsonii and comparison to other large sulfur-oxidizing bacteria.</title>
        <authorList>
            <person name="Winkel M."/>
            <person name="Salman V."/>
            <person name="Woyke T."/>
            <person name="Schulz-Vogt H."/>
            <person name="Richter M."/>
            <person name="Flood B."/>
            <person name="Bailey J."/>
            <person name="Amann R."/>
            <person name="Mussmann M."/>
        </authorList>
    </citation>
    <scope>NUCLEOTIDE SEQUENCE [LARGE SCALE GENOMIC DNA]</scope>
    <source>
        <strain evidence="1 2">THI036</strain>
    </source>
</reference>
<protein>
    <submittedName>
        <fullName evidence="1">Uncharacterized protein</fullName>
    </submittedName>
</protein>
<organism evidence="1 2">
    <name type="scientific">Candidatus Thiomargarita nelsonii</name>
    <dbReference type="NCBI Taxonomy" id="1003181"/>
    <lineage>
        <taxon>Bacteria</taxon>
        <taxon>Pseudomonadati</taxon>
        <taxon>Pseudomonadota</taxon>
        <taxon>Gammaproteobacteria</taxon>
        <taxon>Thiotrichales</taxon>
        <taxon>Thiotrichaceae</taxon>
        <taxon>Thiomargarita</taxon>
    </lineage>
</organism>
<evidence type="ECO:0000313" key="1">
    <source>
        <dbReference type="EMBL" id="OAD23154.1"/>
    </source>
</evidence>
<dbReference type="EMBL" id="LUTY01000519">
    <property type="protein sequence ID" value="OAD23154.1"/>
    <property type="molecule type" value="Genomic_DNA"/>
</dbReference>
<evidence type="ECO:0000313" key="2">
    <source>
        <dbReference type="Proteomes" id="UP000076962"/>
    </source>
</evidence>
<name>A0A176S5D9_9GAMM</name>
<keyword evidence="2" id="KW-1185">Reference proteome</keyword>
<gene>
    <name evidence="1" type="ORF">THIOM_001020</name>
</gene>
<sequence>MPAVTLSVQQRDIKVFEWMADFGQQSLRKIANALGMSVSQVQRSTDALSKRDNHPESHYWETKEGYEWLQRLVFAVMLEFGIKGNQGADRMSAFFKRIHIDNRVGVSATALRTKMKQMEECLIQYQSIHEQKQASSGSFREIIAGGDETFFRELMLMVLMDLGSGYLLVEEAAPDRSYETWNEKAKKALESLNLRVRHFVSDRGKSLIKLALS</sequence>
<accession>A0A176S5D9</accession>